<dbReference type="GO" id="GO:0004553">
    <property type="term" value="F:hydrolase activity, hydrolyzing O-glycosyl compounds"/>
    <property type="evidence" value="ECO:0007669"/>
    <property type="project" value="UniProtKB-ARBA"/>
</dbReference>
<sequence length="285" mass="30983">MKVLKNNIKLMLTGLALTVAISSCQEKENDYAPQQPAIDGYVFSKDVAPESLVAHWGFEGDLKEDKSGLEGTATNTSFAAGIKGQAYKGSSTGFVAYETTPGTNLKDLKSFTTTLWIKTEKHDGGAQCVFMLPRTSDFWGNMFVMIEGNNTTEDKMLIKVGYAGQWAELTGDLRVNGIYGKWAHLAFSYDAGTSKFAMYVNGAALTLPASITDRKNGSNPLGNLNMPDVSKFVIGAFQQQLGAPWGAPDGWMLPYTGVLDELRIFNKALTSKEVGAIYKLETKGR</sequence>
<evidence type="ECO:0000313" key="1">
    <source>
        <dbReference type="EMBL" id="ATP57721.1"/>
    </source>
</evidence>
<dbReference type="InterPro" id="IPR013320">
    <property type="entry name" value="ConA-like_dom_sf"/>
</dbReference>
<reference evidence="1 2" key="1">
    <citation type="submission" date="2017-10" db="EMBL/GenBank/DDBJ databases">
        <title>Whole genome of Pedobacter ginsengisoli T01R-27 isolated from tomato rhizosphere.</title>
        <authorList>
            <person name="Weon H.-Y."/>
            <person name="Lee S.A."/>
            <person name="Sang M.K."/>
            <person name="Song J."/>
        </authorList>
    </citation>
    <scope>NUCLEOTIDE SEQUENCE [LARGE SCALE GENOMIC DNA]</scope>
    <source>
        <strain evidence="1 2">T01R-27</strain>
    </source>
</reference>
<dbReference type="Gene3D" id="2.60.120.200">
    <property type="match status" value="1"/>
</dbReference>
<dbReference type="OrthoDB" id="9814380at2"/>
<name>A0A2D1U7Z7_9SPHI</name>
<dbReference type="SUPFAM" id="SSF49899">
    <property type="entry name" value="Concanavalin A-like lectins/glucanases"/>
    <property type="match status" value="1"/>
</dbReference>
<evidence type="ECO:0000313" key="2">
    <source>
        <dbReference type="Proteomes" id="UP000223749"/>
    </source>
</evidence>
<dbReference type="AlphaFoldDB" id="A0A2D1U7Z7"/>
<dbReference type="Proteomes" id="UP000223749">
    <property type="component" value="Chromosome"/>
</dbReference>
<evidence type="ECO:0008006" key="3">
    <source>
        <dbReference type="Google" id="ProtNLM"/>
    </source>
</evidence>
<accession>A0A2D1U7Z7</accession>
<dbReference type="PROSITE" id="PS51257">
    <property type="entry name" value="PROKAR_LIPOPROTEIN"/>
    <property type="match status" value="1"/>
</dbReference>
<proteinExistence type="predicted"/>
<keyword evidence="2" id="KW-1185">Reference proteome</keyword>
<dbReference type="Pfam" id="PF13385">
    <property type="entry name" value="Laminin_G_3"/>
    <property type="match status" value="1"/>
</dbReference>
<protein>
    <recommendedName>
        <fullName evidence="3">LamG-like jellyroll fold domain-containing protein</fullName>
    </recommendedName>
</protein>
<dbReference type="EMBL" id="CP024091">
    <property type="protein sequence ID" value="ATP57721.1"/>
    <property type="molecule type" value="Genomic_DNA"/>
</dbReference>
<gene>
    <name evidence="1" type="ORF">CPT03_15235</name>
</gene>
<dbReference type="GO" id="GO:0005975">
    <property type="term" value="P:carbohydrate metabolic process"/>
    <property type="evidence" value="ECO:0007669"/>
    <property type="project" value="UniProtKB-ARBA"/>
</dbReference>
<dbReference type="RefSeq" id="WP_099439634.1">
    <property type="nucleotide sequence ID" value="NZ_CP024091.1"/>
</dbReference>
<dbReference type="KEGG" id="pgs:CPT03_15235"/>
<organism evidence="1 2">
    <name type="scientific">Pedobacter ginsengisoli</name>
    <dbReference type="NCBI Taxonomy" id="363852"/>
    <lineage>
        <taxon>Bacteria</taxon>
        <taxon>Pseudomonadati</taxon>
        <taxon>Bacteroidota</taxon>
        <taxon>Sphingobacteriia</taxon>
        <taxon>Sphingobacteriales</taxon>
        <taxon>Sphingobacteriaceae</taxon>
        <taxon>Pedobacter</taxon>
    </lineage>
</organism>